<keyword evidence="1" id="KW-0732">Signal</keyword>
<sequence length="90" mass="10381">MMNPPTSSSNVLAVVLVLHLTKFSFPVRVNLTDAHEAWPEVGEHSGLQYKVFHISLRCLFARLVFSTYVPQFFKFSTCLPICRWCSIQEY</sequence>
<accession>A0AAD6WSS2</accession>
<dbReference type="Proteomes" id="UP001218188">
    <property type="component" value="Unassembled WGS sequence"/>
</dbReference>
<feature type="chain" id="PRO_5041978767" description="Secreted protein" evidence="1">
    <location>
        <begin position="27"/>
        <end position="90"/>
    </location>
</feature>
<protein>
    <recommendedName>
        <fullName evidence="4">Secreted protein</fullName>
    </recommendedName>
</protein>
<gene>
    <name evidence="2" type="ORF">C8F04DRAFT_329005</name>
</gene>
<evidence type="ECO:0000313" key="3">
    <source>
        <dbReference type="Proteomes" id="UP001218188"/>
    </source>
</evidence>
<name>A0AAD6WSS2_9AGAR</name>
<dbReference type="EMBL" id="JARJCM010000287">
    <property type="protein sequence ID" value="KAJ7019629.1"/>
    <property type="molecule type" value="Genomic_DNA"/>
</dbReference>
<proteinExistence type="predicted"/>
<organism evidence="2 3">
    <name type="scientific">Mycena alexandri</name>
    <dbReference type="NCBI Taxonomy" id="1745969"/>
    <lineage>
        <taxon>Eukaryota</taxon>
        <taxon>Fungi</taxon>
        <taxon>Dikarya</taxon>
        <taxon>Basidiomycota</taxon>
        <taxon>Agaricomycotina</taxon>
        <taxon>Agaricomycetes</taxon>
        <taxon>Agaricomycetidae</taxon>
        <taxon>Agaricales</taxon>
        <taxon>Marasmiineae</taxon>
        <taxon>Mycenaceae</taxon>
        <taxon>Mycena</taxon>
    </lineage>
</organism>
<reference evidence="2" key="1">
    <citation type="submission" date="2023-03" db="EMBL/GenBank/DDBJ databases">
        <title>Massive genome expansion in bonnet fungi (Mycena s.s.) driven by repeated elements and novel gene families across ecological guilds.</title>
        <authorList>
            <consortium name="Lawrence Berkeley National Laboratory"/>
            <person name="Harder C.B."/>
            <person name="Miyauchi S."/>
            <person name="Viragh M."/>
            <person name="Kuo A."/>
            <person name="Thoen E."/>
            <person name="Andreopoulos B."/>
            <person name="Lu D."/>
            <person name="Skrede I."/>
            <person name="Drula E."/>
            <person name="Henrissat B."/>
            <person name="Morin E."/>
            <person name="Kohler A."/>
            <person name="Barry K."/>
            <person name="LaButti K."/>
            <person name="Morin E."/>
            <person name="Salamov A."/>
            <person name="Lipzen A."/>
            <person name="Mereny Z."/>
            <person name="Hegedus B."/>
            <person name="Baldrian P."/>
            <person name="Stursova M."/>
            <person name="Weitz H."/>
            <person name="Taylor A."/>
            <person name="Grigoriev I.V."/>
            <person name="Nagy L.G."/>
            <person name="Martin F."/>
            <person name="Kauserud H."/>
        </authorList>
    </citation>
    <scope>NUCLEOTIDE SEQUENCE</scope>
    <source>
        <strain evidence="2">CBHHK200</strain>
    </source>
</reference>
<feature type="signal peptide" evidence="1">
    <location>
        <begin position="1"/>
        <end position="26"/>
    </location>
</feature>
<dbReference type="AlphaFoldDB" id="A0AAD6WSS2"/>
<comment type="caution">
    <text evidence="2">The sequence shown here is derived from an EMBL/GenBank/DDBJ whole genome shotgun (WGS) entry which is preliminary data.</text>
</comment>
<evidence type="ECO:0008006" key="4">
    <source>
        <dbReference type="Google" id="ProtNLM"/>
    </source>
</evidence>
<evidence type="ECO:0000256" key="1">
    <source>
        <dbReference type="SAM" id="SignalP"/>
    </source>
</evidence>
<evidence type="ECO:0000313" key="2">
    <source>
        <dbReference type="EMBL" id="KAJ7019629.1"/>
    </source>
</evidence>
<keyword evidence="3" id="KW-1185">Reference proteome</keyword>